<keyword evidence="1" id="KW-0472">Membrane</keyword>
<feature type="transmembrane region" description="Helical" evidence="1">
    <location>
        <begin position="81"/>
        <end position="101"/>
    </location>
</feature>
<feature type="transmembrane region" description="Helical" evidence="1">
    <location>
        <begin position="30"/>
        <end position="48"/>
    </location>
</feature>
<evidence type="ECO:0000256" key="1">
    <source>
        <dbReference type="SAM" id="Phobius"/>
    </source>
</evidence>
<protein>
    <recommendedName>
        <fullName evidence="4">DUF3899 domain-containing protein</fullName>
    </recommendedName>
</protein>
<keyword evidence="1" id="KW-0812">Transmembrane</keyword>
<accession>A0A6H1NWV4</accession>
<dbReference type="EMBL" id="CP051128">
    <property type="protein sequence ID" value="QIZ05712.1"/>
    <property type="molecule type" value="Genomic_DNA"/>
</dbReference>
<sequence>MKRLITIVITFLVLTGLSFGITYYTHTKFIDYSFFIGLAVTVFIWFFTSKGGHTSRYLDMTVQGTTGVKVDQQKYEFSPNVVFLTSLAYTIINLGVMLYYYRSYF</sequence>
<proteinExistence type="predicted"/>
<evidence type="ECO:0000313" key="2">
    <source>
        <dbReference type="EMBL" id="QIZ05712.1"/>
    </source>
</evidence>
<reference evidence="2 3" key="2">
    <citation type="submission" date="2020-04" db="EMBL/GenBank/DDBJ databases">
        <authorList>
            <person name="Fomenkov A."/>
            <person name="Anton B.P."/>
            <person name="Roberts R.J."/>
        </authorList>
    </citation>
    <scope>NUCLEOTIDE SEQUENCE [LARGE SCALE GENOMIC DNA]</scope>
    <source>
        <strain evidence="2 3">S2</strain>
    </source>
</reference>
<name>A0A6H1NWV4_PRIMG</name>
<evidence type="ECO:0000313" key="3">
    <source>
        <dbReference type="Proteomes" id="UP000501868"/>
    </source>
</evidence>
<organism evidence="2 3">
    <name type="scientific">Priestia megaterium</name>
    <name type="common">Bacillus megaterium</name>
    <dbReference type="NCBI Taxonomy" id="1404"/>
    <lineage>
        <taxon>Bacteria</taxon>
        <taxon>Bacillati</taxon>
        <taxon>Bacillota</taxon>
        <taxon>Bacilli</taxon>
        <taxon>Bacillales</taxon>
        <taxon>Bacillaceae</taxon>
        <taxon>Priestia</taxon>
    </lineage>
</organism>
<gene>
    <name evidence="2" type="ORF">HFZ78_02250</name>
</gene>
<reference evidence="2 3" key="1">
    <citation type="submission" date="2020-04" db="EMBL/GenBank/DDBJ databases">
        <title>Genome-Wide Identification of 5-Methylcytosine Sites in Bacterial Genomes By High-Throughput Sequencing of MspJI Restriction Fragments.</title>
        <authorList>
            <person name="Wu V."/>
        </authorList>
    </citation>
    <scope>NUCLEOTIDE SEQUENCE [LARGE SCALE GENOMIC DNA]</scope>
    <source>
        <strain evidence="2 3">S2</strain>
    </source>
</reference>
<dbReference type="Proteomes" id="UP000501868">
    <property type="component" value="Chromosome"/>
</dbReference>
<keyword evidence="1" id="KW-1133">Transmembrane helix</keyword>
<evidence type="ECO:0008006" key="4">
    <source>
        <dbReference type="Google" id="ProtNLM"/>
    </source>
</evidence>
<dbReference type="AlphaFoldDB" id="A0A6H1NWV4"/>